<evidence type="ECO:0000313" key="3">
    <source>
        <dbReference type="Proteomes" id="UP001607303"/>
    </source>
</evidence>
<sequence>MKRCLFKSINVKFELENMFEEIKRLKLTRNTFALETSVRLYVQAAPNDSNPAGCYPGKRRSSDSTVKPPTKRPFARNVPLLPIPKSSKTPVPTLRRAKVFRLRCYYLGVECGSNVDEDSVPRKGVVSRQSG</sequence>
<comment type="caution">
    <text evidence="2">The sequence shown here is derived from an EMBL/GenBank/DDBJ whole genome shotgun (WGS) entry which is preliminary data.</text>
</comment>
<name>A0ABD2D1B5_VESMC</name>
<proteinExistence type="predicted"/>
<dbReference type="EMBL" id="JAYRBN010000007">
    <property type="protein sequence ID" value="KAL2751182.1"/>
    <property type="molecule type" value="Genomic_DNA"/>
</dbReference>
<organism evidence="2 3">
    <name type="scientific">Vespula maculifrons</name>
    <name type="common">Eastern yellow jacket</name>
    <name type="synonym">Wasp</name>
    <dbReference type="NCBI Taxonomy" id="7453"/>
    <lineage>
        <taxon>Eukaryota</taxon>
        <taxon>Metazoa</taxon>
        <taxon>Ecdysozoa</taxon>
        <taxon>Arthropoda</taxon>
        <taxon>Hexapoda</taxon>
        <taxon>Insecta</taxon>
        <taxon>Pterygota</taxon>
        <taxon>Neoptera</taxon>
        <taxon>Endopterygota</taxon>
        <taxon>Hymenoptera</taxon>
        <taxon>Apocrita</taxon>
        <taxon>Aculeata</taxon>
        <taxon>Vespoidea</taxon>
        <taxon>Vespidae</taxon>
        <taxon>Vespinae</taxon>
        <taxon>Vespula</taxon>
    </lineage>
</organism>
<gene>
    <name evidence="2" type="ORF">V1477_000340</name>
</gene>
<dbReference type="AlphaFoldDB" id="A0ABD2D1B5"/>
<feature type="region of interest" description="Disordered" evidence="1">
    <location>
        <begin position="45"/>
        <end position="87"/>
    </location>
</feature>
<dbReference type="Proteomes" id="UP001607303">
    <property type="component" value="Unassembled WGS sequence"/>
</dbReference>
<protein>
    <submittedName>
        <fullName evidence="2">Uncharacterized protein</fullName>
    </submittedName>
</protein>
<accession>A0ABD2D1B5</accession>
<reference evidence="2 3" key="1">
    <citation type="journal article" date="2024" name="Ann. Entomol. Soc. Am.">
        <title>Genomic analyses of the southern and eastern yellowjacket wasps (Hymenoptera: Vespidae) reveal evolutionary signatures of social life.</title>
        <authorList>
            <person name="Catto M.A."/>
            <person name="Caine P.B."/>
            <person name="Orr S.E."/>
            <person name="Hunt B.G."/>
            <person name="Goodisman M.A.D."/>
        </authorList>
    </citation>
    <scope>NUCLEOTIDE SEQUENCE [LARGE SCALE GENOMIC DNA]</scope>
    <source>
        <strain evidence="2">232</strain>
        <tissue evidence="2">Head and thorax</tissue>
    </source>
</reference>
<keyword evidence="3" id="KW-1185">Reference proteome</keyword>
<evidence type="ECO:0000256" key="1">
    <source>
        <dbReference type="SAM" id="MobiDB-lite"/>
    </source>
</evidence>
<evidence type="ECO:0000313" key="2">
    <source>
        <dbReference type="EMBL" id="KAL2751182.1"/>
    </source>
</evidence>